<organism evidence="2 3">
    <name type="scientific">Prosthecodimorpha hirschii</name>
    <dbReference type="NCBI Taxonomy" id="665126"/>
    <lineage>
        <taxon>Bacteria</taxon>
        <taxon>Pseudomonadati</taxon>
        <taxon>Pseudomonadota</taxon>
        <taxon>Alphaproteobacteria</taxon>
        <taxon>Hyphomicrobiales</taxon>
        <taxon>Ancalomicrobiaceae</taxon>
        <taxon>Prosthecodimorpha</taxon>
    </lineage>
</organism>
<protein>
    <recommendedName>
        <fullName evidence="1">Methyltransferase FkbM domain-containing protein</fullName>
    </recommendedName>
</protein>
<proteinExistence type="predicted"/>
<dbReference type="EMBL" id="LJYW01000001">
    <property type="protein sequence ID" value="KPL51602.1"/>
    <property type="molecule type" value="Genomic_DNA"/>
</dbReference>
<name>A0A0P6VMY9_9HYPH</name>
<dbReference type="SUPFAM" id="SSF53335">
    <property type="entry name" value="S-adenosyl-L-methionine-dependent methyltransferases"/>
    <property type="match status" value="1"/>
</dbReference>
<comment type="caution">
    <text evidence="2">The sequence shown here is derived from an EMBL/GenBank/DDBJ whole genome shotgun (WGS) entry which is preliminary data.</text>
</comment>
<dbReference type="Pfam" id="PF05050">
    <property type="entry name" value="Methyltransf_21"/>
    <property type="match status" value="1"/>
</dbReference>
<gene>
    <name evidence="2" type="ORF">ABB55_04635</name>
</gene>
<feature type="domain" description="Methyltransferase FkbM" evidence="1">
    <location>
        <begin position="110"/>
        <end position="179"/>
    </location>
</feature>
<keyword evidence="3" id="KW-1185">Reference proteome</keyword>
<dbReference type="STRING" id="665126.ABB55_04635"/>
<sequence>MQGPMLPPPPEVTTAEIEAWIAPLRPVPSGHPLVRFGPQSDGGYVLPDDLADIVGCLGLGVGRNVDFEFAIAERGVPVTLADGTIARLPRIHPRFRFVARNVGAVDNDRITTIGRLAADGFPKTGDLILKMDIEGAEFAAIEALPDAVLSRFRIIAIEVHHLTRARQARSLAAYRRFFDRLTRAHAVVHLHPNNAAKVHALGAYEIPDYLEFTFLRRDRLGHGDFGPPPPPVRNVPGRPPLALPDCWLRQPD</sequence>
<dbReference type="AlphaFoldDB" id="A0A0P6VMY9"/>
<reference evidence="2 3" key="2">
    <citation type="submission" date="2015-10" db="EMBL/GenBank/DDBJ databases">
        <title>Draft Genome Sequence of Prosthecomicrobium hirschii ATCC 27832.</title>
        <authorList>
            <person name="Daniel J."/>
            <person name="Givan S.A."/>
            <person name="Brun Y.V."/>
            <person name="Brown P.J."/>
        </authorList>
    </citation>
    <scope>NUCLEOTIDE SEQUENCE [LARGE SCALE GENOMIC DNA]</scope>
    <source>
        <strain evidence="2 3">16</strain>
    </source>
</reference>
<dbReference type="Proteomes" id="UP000048984">
    <property type="component" value="Unassembled WGS sequence"/>
</dbReference>
<dbReference type="InterPro" id="IPR029063">
    <property type="entry name" value="SAM-dependent_MTases_sf"/>
</dbReference>
<accession>A0A0P6VMY9</accession>
<reference evidence="2 3" key="1">
    <citation type="submission" date="2015-09" db="EMBL/GenBank/DDBJ databases">
        <authorList>
            <person name="Jackson K.R."/>
            <person name="Lunt B.L."/>
            <person name="Fisher J.N.B."/>
            <person name="Gardner A.V."/>
            <person name="Bailey M.E."/>
            <person name="Deus L.M."/>
            <person name="Earl A.S."/>
            <person name="Gibby P.D."/>
            <person name="Hartmann K.A."/>
            <person name="Liu J.E."/>
            <person name="Manci A.M."/>
            <person name="Nielsen D.A."/>
            <person name="Solomon M.B."/>
            <person name="Breakwell D.P."/>
            <person name="Burnett S.H."/>
            <person name="Grose J.H."/>
        </authorList>
    </citation>
    <scope>NUCLEOTIDE SEQUENCE [LARGE SCALE GENOMIC DNA]</scope>
    <source>
        <strain evidence="2 3">16</strain>
    </source>
</reference>
<evidence type="ECO:0000313" key="3">
    <source>
        <dbReference type="Proteomes" id="UP000048984"/>
    </source>
</evidence>
<evidence type="ECO:0000313" key="2">
    <source>
        <dbReference type="EMBL" id="KPL51602.1"/>
    </source>
</evidence>
<evidence type="ECO:0000259" key="1">
    <source>
        <dbReference type="Pfam" id="PF05050"/>
    </source>
</evidence>
<dbReference type="InterPro" id="IPR006342">
    <property type="entry name" value="FkbM_mtfrase"/>
</dbReference>